<evidence type="ECO:0000313" key="3">
    <source>
        <dbReference type="EMBL" id="NEN79271.1"/>
    </source>
</evidence>
<organism evidence="3 4">
    <name type="scientific">Nocardioides zeae</name>
    <dbReference type="NCBI Taxonomy" id="1457234"/>
    <lineage>
        <taxon>Bacteria</taxon>
        <taxon>Bacillati</taxon>
        <taxon>Actinomycetota</taxon>
        <taxon>Actinomycetes</taxon>
        <taxon>Propionibacteriales</taxon>
        <taxon>Nocardioidaceae</taxon>
        <taxon>Nocardioides</taxon>
    </lineage>
</organism>
<protein>
    <submittedName>
        <fullName evidence="3">Cellulose synthase</fullName>
    </submittedName>
</protein>
<dbReference type="Proteomes" id="UP000468687">
    <property type="component" value="Unassembled WGS sequence"/>
</dbReference>
<name>A0A6P0HKZ1_9ACTN</name>
<keyword evidence="2" id="KW-0812">Transmembrane</keyword>
<comment type="caution">
    <text evidence="3">The sequence shown here is derived from an EMBL/GenBank/DDBJ whole genome shotgun (WGS) entry which is preliminary data.</text>
</comment>
<keyword evidence="4" id="KW-1185">Reference proteome</keyword>
<feature type="transmembrane region" description="Helical" evidence="2">
    <location>
        <begin position="69"/>
        <end position="95"/>
    </location>
</feature>
<dbReference type="RefSeq" id="WP_163772823.1">
    <property type="nucleotide sequence ID" value="NZ_JAAGXA010000009.1"/>
</dbReference>
<feature type="region of interest" description="Disordered" evidence="1">
    <location>
        <begin position="98"/>
        <end position="147"/>
    </location>
</feature>
<evidence type="ECO:0000256" key="1">
    <source>
        <dbReference type="SAM" id="MobiDB-lite"/>
    </source>
</evidence>
<keyword evidence="2" id="KW-0472">Membrane</keyword>
<proteinExistence type="predicted"/>
<dbReference type="AlphaFoldDB" id="A0A6P0HKZ1"/>
<gene>
    <name evidence="3" type="ORF">G3T38_13390</name>
</gene>
<evidence type="ECO:0000256" key="2">
    <source>
        <dbReference type="SAM" id="Phobius"/>
    </source>
</evidence>
<feature type="compositionally biased region" description="Low complexity" evidence="1">
    <location>
        <begin position="117"/>
        <end position="132"/>
    </location>
</feature>
<keyword evidence="2" id="KW-1133">Transmembrane helix</keyword>
<sequence>MDATWLALAVVLTAIGATWTVVAWRTRGVAAAVRGAGLTLLAPAAYLTGTLELAGEIAVDVGDWARGLVFSPVVWTGIALAGAGVLLVLLGGALAARGTGTTPRAAAPRQVDEGAGRRAVPPAAPPAGRSAATPPPAAGRASGDDDLDDIEAILRRRGIS</sequence>
<feature type="transmembrane region" description="Helical" evidence="2">
    <location>
        <begin position="31"/>
        <end position="49"/>
    </location>
</feature>
<evidence type="ECO:0000313" key="4">
    <source>
        <dbReference type="Proteomes" id="UP000468687"/>
    </source>
</evidence>
<dbReference type="EMBL" id="JAAGXA010000009">
    <property type="protein sequence ID" value="NEN79271.1"/>
    <property type="molecule type" value="Genomic_DNA"/>
</dbReference>
<feature type="compositionally biased region" description="Low complexity" evidence="1">
    <location>
        <begin position="98"/>
        <end position="109"/>
    </location>
</feature>
<reference evidence="3 4" key="1">
    <citation type="journal article" date="2014" name="Int. J. Syst. Evol. Microbiol.">
        <title>Nocardioides zeae sp. nov., isolated from the stem of Zea mays.</title>
        <authorList>
            <person name="Glaeser S.P."/>
            <person name="McInroy J.A."/>
            <person name="Busse H.J."/>
            <person name="Kampfer P."/>
        </authorList>
    </citation>
    <scope>NUCLEOTIDE SEQUENCE [LARGE SCALE GENOMIC DNA]</scope>
    <source>
        <strain evidence="3 4">JCM 30728</strain>
    </source>
</reference>
<accession>A0A6P0HKZ1</accession>
<feature type="transmembrane region" description="Helical" evidence="2">
    <location>
        <begin position="6"/>
        <end position="24"/>
    </location>
</feature>